<dbReference type="AlphaFoldDB" id="A0A820G788"/>
<name>A0A820G788_9BILA</name>
<proteinExistence type="predicted"/>
<organism evidence="1 2">
    <name type="scientific">Rotaria sordida</name>
    <dbReference type="NCBI Taxonomy" id="392033"/>
    <lineage>
        <taxon>Eukaryota</taxon>
        <taxon>Metazoa</taxon>
        <taxon>Spiralia</taxon>
        <taxon>Gnathifera</taxon>
        <taxon>Rotifera</taxon>
        <taxon>Eurotatoria</taxon>
        <taxon>Bdelloidea</taxon>
        <taxon>Philodinida</taxon>
        <taxon>Philodinidae</taxon>
        <taxon>Rotaria</taxon>
    </lineage>
</organism>
<gene>
    <name evidence="1" type="ORF">FNK824_LOCUS39509</name>
</gene>
<protein>
    <submittedName>
        <fullName evidence="1">Uncharacterized protein</fullName>
    </submittedName>
</protein>
<evidence type="ECO:0000313" key="1">
    <source>
        <dbReference type="EMBL" id="CAF4271438.1"/>
    </source>
</evidence>
<accession>A0A820G788</accession>
<dbReference type="EMBL" id="CAJOBE010026126">
    <property type="protein sequence ID" value="CAF4271438.1"/>
    <property type="molecule type" value="Genomic_DNA"/>
</dbReference>
<comment type="caution">
    <text evidence="1">The sequence shown here is derived from an EMBL/GenBank/DDBJ whole genome shotgun (WGS) entry which is preliminary data.</text>
</comment>
<dbReference type="Proteomes" id="UP000663874">
    <property type="component" value="Unassembled WGS sequence"/>
</dbReference>
<reference evidence="1" key="1">
    <citation type="submission" date="2021-02" db="EMBL/GenBank/DDBJ databases">
        <authorList>
            <person name="Nowell W R."/>
        </authorList>
    </citation>
    <scope>NUCLEOTIDE SEQUENCE</scope>
</reference>
<evidence type="ECO:0000313" key="2">
    <source>
        <dbReference type="Proteomes" id="UP000663874"/>
    </source>
</evidence>
<sequence length="79" mass="8648">MTSSAIVYTNPFTVFPANDEANAGFIDMTKPSASDARKLPESLSISKISSSNEKPLKMKFDAELEGSFKKAPLKEKYSI</sequence>